<gene>
    <name evidence="1" type="ORF">SCALOS_LOCUS2437</name>
</gene>
<sequence>MPILTEATDAVLTNTPNASIFETGLIGQPPDILNSLKRDHDLLKSLYQEFNATTSTCDRERIAKEILKGVNIHSMIEELIFYPALRDCGSEKGQEYVRTSLMDHETVKSALYELDVLLQDEGEFFQHSDLEENDVFIFFRKIYDDKKIAELGRELDNMRKSEEAGDKDVIEEMVE</sequence>
<comment type="caution">
    <text evidence="1">The sequence shown here is derived from an EMBL/GenBank/DDBJ whole genome shotgun (WGS) entry which is preliminary data.</text>
</comment>
<keyword evidence="2" id="KW-1185">Reference proteome</keyword>
<accession>A0ACA9KMT2</accession>
<dbReference type="EMBL" id="CAJVPM010002172">
    <property type="protein sequence ID" value="CAG8481364.1"/>
    <property type="molecule type" value="Genomic_DNA"/>
</dbReference>
<dbReference type="Proteomes" id="UP000789860">
    <property type="component" value="Unassembled WGS sequence"/>
</dbReference>
<organism evidence="1 2">
    <name type="scientific">Scutellospora calospora</name>
    <dbReference type="NCBI Taxonomy" id="85575"/>
    <lineage>
        <taxon>Eukaryota</taxon>
        <taxon>Fungi</taxon>
        <taxon>Fungi incertae sedis</taxon>
        <taxon>Mucoromycota</taxon>
        <taxon>Glomeromycotina</taxon>
        <taxon>Glomeromycetes</taxon>
        <taxon>Diversisporales</taxon>
        <taxon>Gigasporaceae</taxon>
        <taxon>Scutellospora</taxon>
    </lineage>
</organism>
<reference evidence="1" key="1">
    <citation type="submission" date="2021-06" db="EMBL/GenBank/DDBJ databases">
        <authorList>
            <person name="Kallberg Y."/>
            <person name="Tangrot J."/>
            <person name="Rosling A."/>
        </authorList>
    </citation>
    <scope>NUCLEOTIDE SEQUENCE</scope>
    <source>
        <strain evidence="1">AU212A</strain>
    </source>
</reference>
<evidence type="ECO:0000313" key="2">
    <source>
        <dbReference type="Proteomes" id="UP000789860"/>
    </source>
</evidence>
<evidence type="ECO:0000313" key="1">
    <source>
        <dbReference type="EMBL" id="CAG8481364.1"/>
    </source>
</evidence>
<proteinExistence type="predicted"/>
<protein>
    <submittedName>
        <fullName evidence="1">5547_t:CDS:1</fullName>
    </submittedName>
</protein>
<name>A0ACA9KMT2_9GLOM</name>